<gene>
    <name evidence="1" type="ORF">E7811_01755</name>
</gene>
<dbReference type="Proteomes" id="UP000309450">
    <property type="component" value="Unassembled WGS sequence"/>
</dbReference>
<dbReference type="OrthoDB" id="9814782at2"/>
<dbReference type="InterPro" id="IPR007375">
    <property type="entry name" value="SoxG"/>
</dbReference>
<name>A0A4S3MRQ4_9RHOB</name>
<accession>A0A4S3MRQ4</accession>
<dbReference type="SUPFAM" id="SSF103025">
    <property type="entry name" value="Folate-binding domain"/>
    <property type="match status" value="1"/>
</dbReference>
<comment type="caution">
    <text evidence="1">The sequence shown here is derived from an EMBL/GenBank/DDBJ whole genome shotgun (WGS) entry which is preliminary data.</text>
</comment>
<evidence type="ECO:0000313" key="2">
    <source>
        <dbReference type="Proteomes" id="UP000309450"/>
    </source>
</evidence>
<protein>
    <submittedName>
        <fullName evidence="1">Sarcosine oxidase subunit gamma</fullName>
    </submittedName>
</protein>
<dbReference type="EMBL" id="SSND01000001">
    <property type="protein sequence ID" value="THD84495.1"/>
    <property type="molecule type" value="Genomic_DNA"/>
</dbReference>
<reference evidence="1 2" key="1">
    <citation type="submission" date="2019-04" db="EMBL/GenBank/DDBJ databases">
        <title>Draft genome sequence of Gemmobacter aestuarii sp. nov.</title>
        <authorList>
            <person name="Hameed A."/>
            <person name="Lin S.-Y."/>
            <person name="Shahina M."/>
            <person name="Lai W.-A."/>
            <person name="Young C.-C."/>
        </authorList>
    </citation>
    <scope>NUCLEOTIDE SEQUENCE [LARGE SCALE GENOMIC DNA]</scope>
    <source>
        <strain evidence="1 2">CC-PW-75</strain>
    </source>
</reference>
<keyword evidence="2" id="KW-1185">Reference proteome</keyword>
<proteinExistence type="predicted"/>
<sequence length="183" mass="19129">MSEPVSALGGATHQGFATIREIGPLGMITLRAKPDVKGLAAAVKAVTGTALPAQRRIEVNGDRAAGWMSPDEYLLILPYADVAAGLAALAAKLKGEHHLAVDVSDARAVFRIEGAKADQVLAKLSPVDLARLEPGELRRSRAAQVAAAFWKDGEGYTLVSFRSVAGYVMGLLTHSAQTGSELA</sequence>
<organism evidence="1 2">
    <name type="scientific">Aliigemmobacter aestuarii</name>
    <dbReference type="NCBI Taxonomy" id="1445661"/>
    <lineage>
        <taxon>Bacteria</taxon>
        <taxon>Pseudomonadati</taxon>
        <taxon>Pseudomonadota</taxon>
        <taxon>Alphaproteobacteria</taxon>
        <taxon>Rhodobacterales</taxon>
        <taxon>Paracoccaceae</taxon>
        <taxon>Aliigemmobacter</taxon>
    </lineage>
</organism>
<dbReference type="Gene3D" id="3.30.70.1520">
    <property type="entry name" value="Heterotetrameric sarcosine oxidase"/>
    <property type="match status" value="1"/>
</dbReference>
<dbReference type="InterPro" id="IPR027266">
    <property type="entry name" value="TrmE/GcvT-like"/>
</dbReference>
<dbReference type="Gene3D" id="3.30.1360.120">
    <property type="entry name" value="Probable tRNA modification gtpase trme, domain 1"/>
    <property type="match status" value="1"/>
</dbReference>
<dbReference type="AlphaFoldDB" id="A0A4S3MRQ4"/>
<evidence type="ECO:0000313" key="1">
    <source>
        <dbReference type="EMBL" id="THD84495.1"/>
    </source>
</evidence>
<dbReference type="RefSeq" id="WP_136392876.1">
    <property type="nucleotide sequence ID" value="NZ_SSND01000001.1"/>
</dbReference>
<dbReference type="Pfam" id="PF04268">
    <property type="entry name" value="SoxG"/>
    <property type="match status" value="1"/>
</dbReference>